<accession>A0AAQ0B519</accession>
<proteinExistence type="predicted"/>
<dbReference type="Proteomes" id="UP000663255">
    <property type="component" value="Plasmid p4"/>
</dbReference>
<gene>
    <name evidence="1" type="ORF">Lepto1489_22620</name>
</gene>
<keyword evidence="1" id="KW-0614">Plasmid</keyword>
<dbReference type="RefSeq" id="WP_192505176.1">
    <property type="nucleotide sequence ID" value="NZ_CP043897.1"/>
</dbReference>
<dbReference type="AlphaFoldDB" id="A0AAQ0B519"/>
<dbReference type="EMBL" id="CP043897">
    <property type="protein sequence ID" value="QOI53166.1"/>
    <property type="molecule type" value="Genomic_DNA"/>
</dbReference>
<evidence type="ECO:0000313" key="2">
    <source>
        <dbReference type="Proteomes" id="UP000663255"/>
    </source>
</evidence>
<protein>
    <submittedName>
        <fullName evidence="1">Uncharacterized protein</fullName>
    </submittedName>
</protein>
<name>A0AAQ0B519_LEPIR</name>
<organism evidence="1 2">
    <name type="scientific">Leptospira interrogans serovar Bataviae</name>
    <dbReference type="NCBI Taxonomy" id="312175"/>
    <lineage>
        <taxon>Bacteria</taxon>
        <taxon>Pseudomonadati</taxon>
        <taxon>Spirochaetota</taxon>
        <taxon>Spirochaetia</taxon>
        <taxon>Leptospirales</taxon>
        <taxon>Leptospiraceae</taxon>
        <taxon>Leptospira</taxon>
    </lineage>
</organism>
<geneLocation type="plasmid" evidence="1 2">
    <name>p4</name>
</geneLocation>
<evidence type="ECO:0000313" key="1">
    <source>
        <dbReference type="EMBL" id="QOI53166.1"/>
    </source>
</evidence>
<sequence>MLKDAIARLKKRVTISNVLKSGDTEPDLQSLASKVTTLLDAGSITADTDKIKEWAIAQGVSEESATNFASDVVDAYFDDTADEIQKSENGSEENEKANLLNIQNTLEILKSNQETLAVAIEHLLDYSEETLKFKEEFQKLKSELGNLSKNSFSEKTPVLSNVAKSSLNSSIEGQISMQNREEIGRLLIKGIELGQCQLEDVSYFQSTWKLSERASKFVNEYKEIRK</sequence>
<reference evidence="1" key="1">
    <citation type="submission" date="2019-09" db="EMBL/GenBank/DDBJ databases">
        <title>Comparative Genomics of Leptospira interrogans Reveals Genome Plasticity - A Common Adaptive Strategy for Survival in Various Hosts.</title>
        <authorList>
            <person name="Ramli S.R."/>
            <person name="Bunk B."/>
            <person name="Goris M."/>
            <person name="Bhuju S."/>
            <person name="Jarek M."/>
            <person name="Sproer C."/>
            <person name="Mustakim S."/>
            <person name="Strommenger B."/>
            <person name="Pessler F."/>
        </authorList>
    </citation>
    <scope>NUCLEOTIDE SEQUENCE</scope>
    <source>
        <strain evidence="1">1489</strain>
        <plasmid evidence="1">p4</plasmid>
    </source>
</reference>